<comment type="caution">
    <text evidence="5">The sequence shown here is derived from an EMBL/GenBank/DDBJ whole genome shotgun (WGS) entry which is preliminary data.</text>
</comment>
<evidence type="ECO:0000256" key="2">
    <source>
        <dbReference type="PROSITE-ProRule" id="PRU00176"/>
    </source>
</evidence>
<feature type="compositionally biased region" description="Basic and acidic residues" evidence="3">
    <location>
        <begin position="74"/>
        <end position="112"/>
    </location>
</feature>
<feature type="compositionally biased region" description="Basic and acidic residues" evidence="3">
    <location>
        <begin position="379"/>
        <end position="395"/>
    </location>
</feature>
<dbReference type="InterPro" id="IPR000504">
    <property type="entry name" value="RRM_dom"/>
</dbReference>
<feature type="compositionally biased region" description="Low complexity" evidence="3">
    <location>
        <begin position="237"/>
        <end position="247"/>
    </location>
</feature>
<dbReference type="Gene3D" id="3.30.70.330">
    <property type="match status" value="1"/>
</dbReference>
<evidence type="ECO:0000256" key="1">
    <source>
        <dbReference type="ARBA" id="ARBA00022884"/>
    </source>
</evidence>
<gene>
    <name evidence="5" type="ORF">BZA70DRAFT_276096</name>
</gene>
<evidence type="ECO:0000313" key="5">
    <source>
        <dbReference type="EMBL" id="KAK7206229.1"/>
    </source>
</evidence>
<dbReference type="Pfam" id="PF00076">
    <property type="entry name" value="RRM_1"/>
    <property type="match status" value="1"/>
</dbReference>
<feature type="compositionally biased region" description="Basic and acidic residues" evidence="3">
    <location>
        <begin position="248"/>
        <end position="259"/>
    </location>
</feature>
<dbReference type="GeneID" id="90037759"/>
<keyword evidence="6" id="KW-1185">Reference proteome</keyword>
<feature type="compositionally biased region" description="Low complexity" evidence="3">
    <location>
        <begin position="397"/>
        <end position="408"/>
    </location>
</feature>
<sequence length="489" mass="54197">MGPKKGVKLSLGSFLADETFGSWADDMVEDLPPIPSSMGNDRYGNSSNDRYGDRADRGERFGSGAPDRYVPPSRQERPERDFNDLSRGSKFESSEPLRDGPRDEYRRQEREPLPIPDEPPFTAFIGNLANEAVDEDLTAFFDGFPIKTVRVIRDRMEQPKGFAYVEFEDREALEKALDRTGEEILNRPVRINVADSPKDDRTTGEWRKKPSDGKVRDFGNWERRGPLPVPVEDRRTSFGSRSSSGSRSNRDSAEPENPRSFDNWRGPRNPEPERMFRRGRTPEQNDGADQRPAPTERKRLALKPRTVPVEAAAAPAPAPVTKSKSNPFGGAAPVDTAKKLAEIEQRLAQKEAERRQKQADEAKEREEREAAAAAAAKAAAEETDRAIMAHRKTGDHAPSAIAAASPAPVEEKKEESPAPAPPKKTFDVLRTAAAADDDFIPDDEDEEAAAEEEKKETVEETPVQQAADEAADGDDWSVVSKPAKRTNGK</sequence>
<feature type="domain" description="RRM" evidence="4">
    <location>
        <begin position="121"/>
        <end position="196"/>
    </location>
</feature>
<evidence type="ECO:0000313" key="6">
    <source>
        <dbReference type="Proteomes" id="UP001498771"/>
    </source>
</evidence>
<protein>
    <recommendedName>
        <fullName evidence="4">RRM domain-containing protein</fullName>
    </recommendedName>
</protein>
<feature type="compositionally biased region" description="Basic and acidic residues" evidence="3">
    <location>
        <begin position="196"/>
        <end position="236"/>
    </location>
</feature>
<accession>A0ABR1F8Q8</accession>
<keyword evidence="1 2" id="KW-0694">RNA-binding</keyword>
<feature type="region of interest" description="Disordered" evidence="3">
    <location>
        <begin position="26"/>
        <end position="120"/>
    </location>
</feature>
<proteinExistence type="predicted"/>
<dbReference type="InterPro" id="IPR012677">
    <property type="entry name" value="Nucleotide-bd_a/b_plait_sf"/>
</dbReference>
<feature type="compositionally biased region" description="Basic and acidic residues" evidence="3">
    <location>
        <begin position="268"/>
        <end position="283"/>
    </location>
</feature>
<feature type="region of interest" description="Disordered" evidence="3">
    <location>
        <begin position="188"/>
        <end position="489"/>
    </location>
</feature>
<feature type="compositionally biased region" description="Basic and acidic residues" evidence="3">
    <location>
        <begin position="336"/>
        <end position="370"/>
    </location>
</feature>
<dbReference type="SUPFAM" id="SSF54928">
    <property type="entry name" value="RNA-binding domain, RBD"/>
    <property type="match status" value="1"/>
</dbReference>
<evidence type="ECO:0000256" key="3">
    <source>
        <dbReference type="SAM" id="MobiDB-lite"/>
    </source>
</evidence>
<feature type="compositionally biased region" description="Polar residues" evidence="3">
    <location>
        <begin position="37"/>
        <end position="49"/>
    </location>
</feature>
<feature type="compositionally biased region" description="Basic and acidic residues" evidence="3">
    <location>
        <begin position="50"/>
        <end position="60"/>
    </location>
</feature>
<feature type="compositionally biased region" description="Acidic residues" evidence="3">
    <location>
        <begin position="435"/>
        <end position="450"/>
    </location>
</feature>
<dbReference type="SMART" id="SM00360">
    <property type="entry name" value="RRM"/>
    <property type="match status" value="1"/>
</dbReference>
<name>A0ABR1F8Q8_9ASCO</name>
<dbReference type="EMBL" id="JBBJBU010000003">
    <property type="protein sequence ID" value="KAK7206229.1"/>
    <property type="molecule type" value="Genomic_DNA"/>
</dbReference>
<dbReference type="PANTHER" id="PTHR23236:SF11">
    <property type="entry name" value="EUKARYOTIC TRANSLATION INITIATION FACTOR 4H"/>
    <property type="match status" value="1"/>
</dbReference>
<dbReference type="RefSeq" id="XP_064769262.1">
    <property type="nucleotide sequence ID" value="XM_064912247.1"/>
</dbReference>
<evidence type="ECO:0000259" key="4">
    <source>
        <dbReference type="PROSITE" id="PS50102"/>
    </source>
</evidence>
<dbReference type="InterPro" id="IPR035979">
    <property type="entry name" value="RBD_domain_sf"/>
</dbReference>
<dbReference type="PROSITE" id="PS50102">
    <property type="entry name" value="RRM"/>
    <property type="match status" value="1"/>
</dbReference>
<reference evidence="5 6" key="1">
    <citation type="submission" date="2024-03" db="EMBL/GenBank/DDBJ databases">
        <title>Genome-scale model development and genomic sequencing of the oleaginous clade Lipomyces.</title>
        <authorList>
            <consortium name="Lawrence Berkeley National Laboratory"/>
            <person name="Czajka J.J."/>
            <person name="Han Y."/>
            <person name="Kim J."/>
            <person name="Mondo S.J."/>
            <person name="Hofstad B.A."/>
            <person name="Robles A."/>
            <person name="Haridas S."/>
            <person name="Riley R."/>
            <person name="LaButti K."/>
            <person name="Pangilinan J."/>
            <person name="Andreopoulos W."/>
            <person name="Lipzen A."/>
            <person name="Yan J."/>
            <person name="Wang M."/>
            <person name="Ng V."/>
            <person name="Grigoriev I.V."/>
            <person name="Spatafora J.W."/>
            <person name="Magnuson J.K."/>
            <person name="Baker S.E."/>
            <person name="Pomraning K.R."/>
        </authorList>
    </citation>
    <scope>NUCLEOTIDE SEQUENCE [LARGE SCALE GENOMIC DNA]</scope>
    <source>
        <strain evidence="5 6">Phaff 52-87</strain>
    </source>
</reference>
<dbReference type="Proteomes" id="UP001498771">
    <property type="component" value="Unassembled WGS sequence"/>
</dbReference>
<dbReference type="PANTHER" id="PTHR23236">
    <property type="entry name" value="EUKARYOTIC TRANSLATION INITIATION FACTOR 4B/4H"/>
    <property type="match status" value="1"/>
</dbReference>
<organism evidence="5 6">
    <name type="scientific">Myxozyma melibiosi</name>
    <dbReference type="NCBI Taxonomy" id="54550"/>
    <lineage>
        <taxon>Eukaryota</taxon>
        <taxon>Fungi</taxon>
        <taxon>Dikarya</taxon>
        <taxon>Ascomycota</taxon>
        <taxon>Saccharomycotina</taxon>
        <taxon>Lipomycetes</taxon>
        <taxon>Lipomycetales</taxon>
        <taxon>Lipomycetaceae</taxon>
        <taxon>Myxozyma</taxon>
    </lineage>
</organism>